<name>A0A2A6BLC5_PRIPA</name>
<feature type="compositionally biased region" description="Low complexity" evidence="7">
    <location>
        <begin position="15"/>
        <end position="39"/>
    </location>
</feature>
<dbReference type="InterPro" id="IPR001876">
    <property type="entry name" value="Znf_RanBP2"/>
</dbReference>
<protein>
    <submittedName>
        <fullName evidence="8">Npp-7</fullName>
    </submittedName>
</protein>
<dbReference type="InterPro" id="IPR026054">
    <property type="entry name" value="Nucleoporin"/>
</dbReference>
<evidence type="ECO:0000256" key="7">
    <source>
        <dbReference type="SAM" id="MobiDB-lite"/>
    </source>
</evidence>
<keyword evidence="2" id="KW-0813">Transport</keyword>
<accession>A0A2A6BLC5</accession>
<keyword evidence="6" id="KW-0539">Nucleus</keyword>
<feature type="compositionally biased region" description="Basic and acidic residues" evidence="7">
    <location>
        <begin position="433"/>
        <end position="444"/>
    </location>
</feature>
<organism evidence="8 9">
    <name type="scientific">Pristionchus pacificus</name>
    <name type="common">Parasitic nematode worm</name>
    <dbReference type="NCBI Taxonomy" id="54126"/>
    <lineage>
        <taxon>Eukaryota</taxon>
        <taxon>Metazoa</taxon>
        <taxon>Ecdysozoa</taxon>
        <taxon>Nematoda</taxon>
        <taxon>Chromadorea</taxon>
        <taxon>Rhabditida</taxon>
        <taxon>Rhabditina</taxon>
        <taxon>Diplogasteromorpha</taxon>
        <taxon>Diplogasteroidea</taxon>
        <taxon>Neodiplogasteridae</taxon>
        <taxon>Pristionchus</taxon>
    </lineage>
</organism>
<dbReference type="Pfam" id="PF00641">
    <property type="entry name" value="Zn_ribbon_RanBP"/>
    <property type="match status" value="1"/>
</dbReference>
<dbReference type="PANTHER" id="PTHR23193">
    <property type="entry name" value="NUCLEAR PORE COMPLEX PROTEIN NUP"/>
    <property type="match status" value="1"/>
</dbReference>
<evidence type="ECO:0000256" key="1">
    <source>
        <dbReference type="ARBA" id="ARBA00004123"/>
    </source>
</evidence>
<gene>
    <name evidence="8" type="primary">WBGene00113213</name>
</gene>
<feature type="region of interest" description="Disordered" evidence="7">
    <location>
        <begin position="71"/>
        <end position="100"/>
    </location>
</feature>
<feature type="region of interest" description="Disordered" evidence="7">
    <location>
        <begin position="871"/>
        <end position="894"/>
    </location>
</feature>
<dbReference type="Proteomes" id="UP000005239">
    <property type="component" value="Unassembled WGS sequence"/>
</dbReference>
<feature type="region of interest" description="Disordered" evidence="7">
    <location>
        <begin position="615"/>
        <end position="639"/>
    </location>
</feature>
<dbReference type="GO" id="GO:0017056">
    <property type="term" value="F:structural constituent of nuclear pore"/>
    <property type="evidence" value="ECO:0000318"/>
    <property type="project" value="GO_Central"/>
</dbReference>
<evidence type="ECO:0000313" key="8">
    <source>
        <dbReference type="EnsemblMetazoa" id="PPA23659.1"/>
    </source>
</evidence>
<dbReference type="PROSITE" id="PS50199">
    <property type="entry name" value="ZF_RANBP2_2"/>
    <property type="match status" value="2"/>
</dbReference>
<evidence type="ECO:0000256" key="6">
    <source>
        <dbReference type="ARBA" id="ARBA00023242"/>
    </source>
</evidence>
<keyword evidence="4" id="KW-0863">Zinc-finger</keyword>
<dbReference type="GO" id="GO:0008139">
    <property type="term" value="F:nuclear localization sequence binding"/>
    <property type="evidence" value="ECO:0000318"/>
    <property type="project" value="GO_Central"/>
</dbReference>
<evidence type="ECO:0000256" key="2">
    <source>
        <dbReference type="ARBA" id="ARBA00022448"/>
    </source>
</evidence>
<proteinExistence type="predicted"/>
<feature type="compositionally biased region" description="Acidic residues" evidence="7">
    <location>
        <begin position="376"/>
        <end position="392"/>
    </location>
</feature>
<dbReference type="Gene3D" id="4.10.1060.10">
    <property type="entry name" value="Zinc finger, RanBP2-type"/>
    <property type="match status" value="2"/>
</dbReference>
<dbReference type="GO" id="GO:0006606">
    <property type="term" value="P:protein import into nucleus"/>
    <property type="evidence" value="ECO:0000318"/>
    <property type="project" value="GO_Central"/>
</dbReference>
<feature type="region of interest" description="Disordered" evidence="7">
    <location>
        <begin position="288"/>
        <end position="315"/>
    </location>
</feature>
<feature type="region of interest" description="Disordered" evidence="7">
    <location>
        <begin position="370"/>
        <end position="459"/>
    </location>
</feature>
<feature type="compositionally biased region" description="Polar residues" evidence="7">
    <location>
        <begin position="41"/>
        <end position="52"/>
    </location>
</feature>
<evidence type="ECO:0000256" key="4">
    <source>
        <dbReference type="ARBA" id="ARBA00022771"/>
    </source>
</evidence>
<keyword evidence="9" id="KW-1185">Reference proteome</keyword>
<comment type="subcellular location">
    <subcellularLocation>
        <location evidence="1">Nucleus</location>
    </subcellularLocation>
</comment>
<evidence type="ECO:0000313" key="9">
    <source>
        <dbReference type="Proteomes" id="UP000005239"/>
    </source>
</evidence>
<feature type="compositionally biased region" description="Polar residues" evidence="7">
    <location>
        <begin position="71"/>
        <end position="82"/>
    </location>
</feature>
<dbReference type="GO" id="GO:0005643">
    <property type="term" value="C:nuclear pore"/>
    <property type="evidence" value="ECO:0000318"/>
    <property type="project" value="GO_Central"/>
</dbReference>
<feature type="region of interest" description="Disordered" evidence="7">
    <location>
        <begin position="1"/>
        <end position="57"/>
    </location>
</feature>
<keyword evidence="3" id="KW-0479">Metal-binding</keyword>
<feature type="compositionally biased region" description="Basic residues" evidence="7">
    <location>
        <begin position="1045"/>
        <end position="1055"/>
    </location>
</feature>
<evidence type="ECO:0000256" key="5">
    <source>
        <dbReference type="ARBA" id="ARBA00022833"/>
    </source>
</evidence>
<feature type="compositionally biased region" description="Polar residues" evidence="7">
    <location>
        <begin position="618"/>
        <end position="639"/>
    </location>
</feature>
<dbReference type="GO" id="GO:0006405">
    <property type="term" value="P:RNA export from nucleus"/>
    <property type="evidence" value="ECO:0000318"/>
    <property type="project" value="GO_Central"/>
</dbReference>
<feature type="region of interest" description="Disordered" evidence="7">
    <location>
        <begin position="1025"/>
        <end position="1055"/>
    </location>
</feature>
<reference evidence="9" key="1">
    <citation type="journal article" date="2008" name="Nat. Genet.">
        <title>The Pristionchus pacificus genome provides a unique perspective on nematode lifestyle and parasitism.</title>
        <authorList>
            <person name="Dieterich C."/>
            <person name="Clifton S.W."/>
            <person name="Schuster L.N."/>
            <person name="Chinwalla A."/>
            <person name="Delehaunty K."/>
            <person name="Dinkelacker I."/>
            <person name="Fulton L."/>
            <person name="Fulton R."/>
            <person name="Godfrey J."/>
            <person name="Minx P."/>
            <person name="Mitreva M."/>
            <person name="Roeseler W."/>
            <person name="Tian H."/>
            <person name="Witte H."/>
            <person name="Yang S.P."/>
            <person name="Wilson R.K."/>
            <person name="Sommer R.J."/>
        </authorList>
    </citation>
    <scope>NUCLEOTIDE SEQUENCE [LARGE SCALE GENOMIC DNA]</scope>
    <source>
        <strain evidence="9">PS312</strain>
    </source>
</reference>
<dbReference type="OrthoDB" id="5844711at2759"/>
<accession>A0A8R1YF67</accession>
<dbReference type="EnsemblMetazoa" id="PPA23659.1">
    <property type="protein sequence ID" value="PPA23659.1"/>
    <property type="gene ID" value="WBGene00113213"/>
</dbReference>
<dbReference type="GO" id="GO:0008270">
    <property type="term" value="F:zinc ion binding"/>
    <property type="evidence" value="ECO:0007669"/>
    <property type="project" value="UniProtKB-KW"/>
</dbReference>
<feature type="compositionally biased region" description="Polar residues" evidence="7">
    <location>
        <begin position="447"/>
        <end position="456"/>
    </location>
</feature>
<sequence length="1055" mass="108520">MSSTEKPGFFSKLFGRSVSRPASSSDSGPSSSNGGSISSLDELSNTNGSSPAATKPLRYLSPTAIESSFSRVPTRTVESISDTARKRPLESPQTTGGVANGSFYISDTAKRFRGTAANTSLISEPVTRLELQLPKLDTTWSAGMGAISPTNLSYSPCSSVRSLRSRITRPSSRSSVLSSKTAALLGQIEKVSTPALDARRMPMLRVGLNKERWNSLGSTTTSNPPLNRLSSVPSRYQVMSSFLTPMQKKPYWRDVARERCEEVNEVASVPSEPTSSVSVIMRSGNGETNGVKEHSMRPSTHQSVLKGPDGFNVRRDRNTYSANEISPDDTADLEALSNVKGLDESQFVFAPPTKGFLAKDAKPSFSFKKPVKITEMEESESSEGCESDEEESSGSNSGSGDDDECDTAQETINNAKSKTTENTSDTSSSAENTSKETSNEENKKSSPPRTATNPISTFVPKPSSEKCALPIVSVPLPPISSASTNWDCPSCYVSNKTENVKCVCCGETNPTSVVSPPSSSSSNANWDCPSCCVSNKAVDSKCICCGESKPGAAPPPASLSNVFGANAFKPANTSSTVTFGFQMGNSNLTVPSFGIKPSAEGDGVKPTTSTITFGFKSSEPSVPSTTPAIPVTQPISDLRTGSNPLLGGATTSMSGSTVTSATGAIFGFGLKIPTNGDIAKSATPTATLPLFPSTSVPPSSTATSAPLFGGSSVISTSTTSSIASTPIFNSSIPSSISAPSSSLFGSSSNAPSKPLFGSSTLAPISNSIPTCSTPLFGAPITTTPSILPFGSTTSSVPSALAPNGSGLTSTSSPFTFGQSGSANAPLFGTSTEKTPLFGASTEKTTLFGASTEKTPLFGASTEKTPLFGVSTEKPPLFGGSKQVEDEGPGAKKAMFGSSFSSTPFSFGGQNNSSGTVNLFGSSSVGDSSTLVGGLTQSASAPSFSLPTAPPSAFNFGSQSASTATGTAPIAGPPMTFNFGGQSAPTATSTPFVFGSQPAPSAAPSFGMGSFGSVPSASVPAPFAPPDPTNPFAFNSSAPSGSRKMIQAKRRLPGKR</sequence>
<dbReference type="PROSITE" id="PS01358">
    <property type="entry name" value="ZF_RANBP2_1"/>
    <property type="match status" value="2"/>
</dbReference>
<keyword evidence="5" id="KW-0862">Zinc</keyword>
<feature type="compositionally biased region" description="Polar residues" evidence="7">
    <location>
        <begin position="408"/>
        <end position="425"/>
    </location>
</feature>
<dbReference type="SMART" id="SM00547">
    <property type="entry name" value="ZnF_RBZ"/>
    <property type="match status" value="2"/>
</dbReference>
<reference evidence="8" key="2">
    <citation type="submission" date="2022-06" db="UniProtKB">
        <authorList>
            <consortium name="EnsemblMetazoa"/>
        </authorList>
    </citation>
    <scope>IDENTIFICATION</scope>
    <source>
        <strain evidence="8">PS312</strain>
    </source>
</reference>
<evidence type="ECO:0000256" key="3">
    <source>
        <dbReference type="ARBA" id="ARBA00022723"/>
    </source>
</evidence>
<dbReference type="Pfam" id="PF12815">
    <property type="entry name" value="CTD"/>
    <property type="match status" value="1"/>
</dbReference>
<dbReference type="PANTHER" id="PTHR23193:SF23">
    <property type="entry name" value="NUCLEAR PORE COMPLEX PROTEIN NUP153"/>
    <property type="match status" value="1"/>
</dbReference>
<dbReference type="AlphaFoldDB" id="A0A2A6BLC5"/>